<evidence type="ECO:0000313" key="2">
    <source>
        <dbReference type="EMBL" id="SFC90923.1"/>
    </source>
</evidence>
<evidence type="ECO:0008006" key="4">
    <source>
        <dbReference type="Google" id="ProtNLM"/>
    </source>
</evidence>
<evidence type="ECO:0000313" key="3">
    <source>
        <dbReference type="Proteomes" id="UP000231644"/>
    </source>
</evidence>
<accession>A0A1I1N816</accession>
<feature type="region of interest" description="Disordered" evidence="1">
    <location>
        <begin position="86"/>
        <end position="144"/>
    </location>
</feature>
<feature type="compositionally biased region" description="Polar residues" evidence="1">
    <location>
        <begin position="123"/>
        <end position="133"/>
    </location>
</feature>
<keyword evidence="3" id="KW-1185">Reference proteome</keyword>
<dbReference type="AlphaFoldDB" id="A0A1I1N816"/>
<evidence type="ECO:0000256" key="1">
    <source>
        <dbReference type="SAM" id="MobiDB-lite"/>
    </source>
</evidence>
<feature type="compositionally biased region" description="Low complexity" evidence="1">
    <location>
        <begin position="93"/>
        <end position="108"/>
    </location>
</feature>
<organism evidence="2 3">
    <name type="scientific">Pseudooceanicola nitratireducens</name>
    <dbReference type="NCBI Taxonomy" id="517719"/>
    <lineage>
        <taxon>Bacteria</taxon>
        <taxon>Pseudomonadati</taxon>
        <taxon>Pseudomonadota</taxon>
        <taxon>Alphaproteobacteria</taxon>
        <taxon>Rhodobacterales</taxon>
        <taxon>Paracoccaceae</taxon>
        <taxon>Pseudooceanicola</taxon>
    </lineage>
</organism>
<protein>
    <recommendedName>
        <fullName evidence="4">Transposase</fullName>
    </recommendedName>
</protein>
<dbReference type="EMBL" id="FOLX01000001">
    <property type="protein sequence ID" value="SFC90923.1"/>
    <property type="molecule type" value="Genomic_DNA"/>
</dbReference>
<reference evidence="2 3" key="1">
    <citation type="submission" date="2016-10" db="EMBL/GenBank/DDBJ databases">
        <authorList>
            <person name="de Groot N.N."/>
        </authorList>
    </citation>
    <scope>NUCLEOTIDE SEQUENCE [LARGE SCALE GENOMIC DNA]</scope>
    <source>
        <strain evidence="2 3">DSM 29619</strain>
    </source>
</reference>
<name>A0A1I1N816_9RHOB</name>
<sequence length="210" mass="23509">MAEHRGQFSIRAMCRCLRIQPSGFYAWLKAPLSRRAQEDKRQTEMLKEAWVDSGKVYGHPLPGRRMQSMLPRSRCDHRNEALSIAAPELRRFGTPTGTSSSGPSPTSPFLLQVRQRKPRHPATSLQRDASASPSPCAEPGHRVSQRRGFHLNETLWIWPHPIRSLCAAPIVGPSRVFRSRLATDTSTLRVARYCPPASGQSSGRNSPEAY</sequence>
<proteinExistence type="predicted"/>
<dbReference type="Proteomes" id="UP000231644">
    <property type="component" value="Unassembled WGS sequence"/>
</dbReference>
<gene>
    <name evidence="2" type="ORF">SAMN05421762_2703</name>
</gene>
<dbReference type="STRING" id="517719.SAMN05421762_2703"/>